<keyword evidence="1" id="KW-0378">Hydrolase</keyword>
<evidence type="ECO:0000313" key="3">
    <source>
        <dbReference type="EMBL" id="VVO43878.1"/>
    </source>
</evidence>
<gene>
    <name evidence="3" type="ORF">PS710_06298</name>
</gene>
<proteinExistence type="predicted"/>
<dbReference type="SUPFAM" id="SSF53474">
    <property type="entry name" value="alpha/beta-Hydrolases"/>
    <property type="match status" value="1"/>
</dbReference>
<dbReference type="PANTHER" id="PTHR48081:SF33">
    <property type="entry name" value="KYNURENINE FORMAMIDASE"/>
    <property type="match status" value="1"/>
</dbReference>
<dbReference type="RefSeq" id="WP_150768007.1">
    <property type="nucleotide sequence ID" value="NZ_CABVHW010000048.1"/>
</dbReference>
<dbReference type="AlphaFoldDB" id="A0A5E7FWJ8"/>
<evidence type="ECO:0000259" key="2">
    <source>
        <dbReference type="Pfam" id="PF07859"/>
    </source>
</evidence>
<dbReference type="Pfam" id="PF07859">
    <property type="entry name" value="Abhydrolase_3"/>
    <property type="match status" value="1"/>
</dbReference>
<dbReference type="InterPro" id="IPR050300">
    <property type="entry name" value="GDXG_lipolytic_enzyme"/>
</dbReference>
<dbReference type="InterPro" id="IPR013094">
    <property type="entry name" value="AB_hydrolase_3"/>
</dbReference>
<dbReference type="PANTHER" id="PTHR48081">
    <property type="entry name" value="AB HYDROLASE SUPERFAMILY PROTEIN C4A8.06C"/>
    <property type="match status" value="1"/>
</dbReference>
<dbReference type="GO" id="GO:0016787">
    <property type="term" value="F:hydrolase activity"/>
    <property type="evidence" value="ECO:0007669"/>
    <property type="project" value="UniProtKB-KW"/>
</dbReference>
<dbReference type="Gene3D" id="3.40.50.1820">
    <property type="entry name" value="alpha/beta hydrolase"/>
    <property type="match status" value="1"/>
</dbReference>
<feature type="domain" description="Alpha/beta hydrolase fold-3" evidence="2">
    <location>
        <begin position="66"/>
        <end position="252"/>
    </location>
</feature>
<protein>
    <recommendedName>
        <fullName evidence="2">Alpha/beta hydrolase fold-3 domain-containing protein</fullName>
    </recommendedName>
</protein>
<dbReference type="Proteomes" id="UP000381093">
    <property type="component" value="Unassembled WGS sequence"/>
</dbReference>
<sequence>MPKNTPEYQYVTGQYRPGFVDLFEQFQLENDRVLLERCWNLDVRYGLHPRQTFDLCFAKGPAKANLFYLHAGYWQSRDKAQFRFIASALTARGYNVALLNYPLCPEVSIDQIVATLGHGVLFTQAALPVTEQRLPLIVAGHSAGAHLAVELALAQTALAQQQRPISAIVPISGIYNLEPLIETSLNTNLRLDRRQAQACSPLTRVAGDLVPAAFVVGGEETPAFLDQNRAMMAAWALTGSPATCLEVAGRDHFTVLQAFESPSGTLLELIENIYQVLCPAIECVAIN</sequence>
<accession>A0A5E7FWJ8</accession>
<reference evidence="3 4" key="1">
    <citation type="submission" date="2019-09" db="EMBL/GenBank/DDBJ databases">
        <authorList>
            <person name="Chandra G."/>
            <person name="Truman W A."/>
        </authorList>
    </citation>
    <scope>NUCLEOTIDE SEQUENCE [LARGE SCALE GENOMIC DNA]</scope>
    <source>
        <strain evidence="3">PS710</strain>
    </source>
</reference>
<evidence type="ECO:0000313" key="4">
    <source>
        <dbReference type="Proteomes" id="UP000381093"/>
    </source>
</evidence>
<name>A0A5E7FWJ8_PSEFL</name>
<evidence type="ECO:0000256" key="1">
    <source>
        <dbReference type="ARBA" id="ARBA00022801"/>
    </source>
</evidence>
<dbReference type="InterPro" id="IPR029058">
    <property type="entry name" value="AB_hydrolase_fold"/>
</dbReference>
<dbReference type="EMBL" id="CABVHW010000048">
    <property type="protein sequence ID" value="VVO43878.1"/>
    <property type="molecule type" value="Genomic_DNA"/>
</dbReference>
<organism evidence="3 4">
    <name type="scientific">Pseudomonas fluorescens</name>
    <dbReference type="NCBI Taxonomy" id="294"/>
    <lineage>
        <taxon>Bacteria</taxon>
        <taxon>Pseudomonadati</taxon>
        <taxon>Pseudomonadota</taxon>
        <taxon>Gammaproteobacteria</taxon>
        <taxon>Pseudomonadales</taxon>
        <taxon>Pseudomonadaceae</taxon>
        <taxon>Pseudomonas</taxon>
    </lineage>
</organism>